<keyword evidence="9 12" id="KW-0472">Membrane</keyword>
<evidence type="ECO:0000256" key="5">
    <source>
        <dbReference type="ARBA" id="ARBA00022531"/>
    </source>
</evidence>
<keyword evidence="8 12" id="KW-0793">Thylakoid</keyword>
<dbReference type="GO" id="GO:0015979">
    <property type="term" value="P:photosynthesis"/>
    <property type="evidence" value="ECO:0007669"/>
    <property type="project" value="UniProtKB-UniRule"/>
</dbReference>
<dbReference type="GO" id="GO:0009539">
    <property type="term" value="C:photosystem II reaction center"/>
    <property type="evidence" value="ECO:0007669"/>
    <property type="project" value="InterPro"/>
</dbReference>
<evidence type="ECO:0000256" key="8">
    <source>
        <dbReference type="ARBA" id="ARBA00023078"/>
    </source>
</evidence>
<evidence type="ECO:0000256" key="9">
    <source>
        <dbReference type="ARBA" id="ARBA00023136"/>
    </source>
</evidence>
<dbReference type="NCBIfam" id="TIGR03043">
    <property type="entry name" value="PS_II_psbZ"/>
    <property type="match status" value="1"/>
</dbReference>
<comment type="function">
    <text evidence="13">Controls the interaction of photosystem II (PSII) cores with the light-harvesting antenna, regulates electron flow through the 2 photosystem reaction centers. PSII is a light-driven water plastoquinone oxidoreductase, using light energy to abstract electrons from H(2)O, generating a proton gradient subsequently used for ATP formation.</text>
</comment>
<dbReference type="PANTHER" id="PTHR34971:SF2">
    <property type="entry name" value="PHOTOSYSTEM II REACTION CENTER PROTEIN Z"/>
    <property type="match status" value="1"/>
</dbReference>
<geneLocation type="plastid" evidence="15"/>
<dbReference type="HAMAP" id="MF_00644">
    <property type="entry name" value="PSII_PsbZ"/>
    <property type="match status" value="1"/>
</dbReference>
<dbReference type="SUPFAM" id="SSF161055">
    <property type="entry name" value="PsbZ-like"/>
    <property type="match status" value="1"/>
</dbReference>
<gene>
    <name evidence="12 15" type="primary">psbZ</name>
</gene>
<evidence type="ECO:0000313" key="15">
    <source>
        <dbReference type="EMBL" id="ALO21910.1"/>
    </source>
</evidence>
<comment type="subcellular location">
    <subcellularLocation>
        <location evidence="12">Cellular thylakoid membrane</location>
        <topology evidence="12">Multi-pass membrane protein</topology>
    </subcellularLocation>
    <subcellularLocation>
        <location evidence="1">Membrane</location>
        <topology evidence="1">Multi-pass membrane protein</topology>
    </subcellularLocation>
</comment>
<evidence type="ECO:0000256" key="2">
    <source>
        <dbReference type="ARBA" id="ARBA00008367"/>
    </source>
</evidence>
<evidence type="ECO:0000256" key="3">
    <source>
        <dbReference type="ARBA" id="ARBA00021665"/>
    </source>
</evidence>
<dbReference type="AlphaFoldDB" id="A0A0S2IEA6"/>
<reference evidence="15" key="1">
    <citation type="journal article" date="2015" name="Proc. Natl. Acad. Sci. U.S.A.">
        <title>Gourds and squashes (Cucurbita spp.) adapted to megafaunal extinction and ecological anachronism through domestication.</title>
        <authorList>
            <person name="Kistler L."/>
            <person name="Newsom L.A."/>
            <person name="Ryan T.M."/>
            <person name="Clarke A.C."/>
            <person name="Smith B.D."/>
            <person name="Perry G.H."/>
        </authorList>
    </citation>
    <scope>NUCLEOTIDE SEQUENCE</scope>
    <source>
        <strain evidence="15">028</strain>
    </source>
</reference>
<dbReference type="Gene3D" id="1.10.287.740">
    <property type="entry name" value="Photosystem II PsbZ, reaction centre"/>
    <property type="match status" value="1"/>
</dbReference>
<dbReference type="GO" id="GO:0042549">
    <property type="term" value="P:photosystem II stabilization"/>
    <property type="evidence" value="ECO:0007669"/>
    <property type="project" value="InterPro"/>
</dbReference>
<evidence type="ECO:0000256" key="10">
    <source>
        <dbReference type="ARBA" id="ARBA00023276"/>
    </source>
</evidence>
<evidence type="ECO:0000256" key="11">
    <source>
        <dbReference type="ARBA" id="ARBA00038734"/>
    </source>
</evidence>
<evidence type="ECO:0000256" key="13">
    <source>
        <dbReference type="RuleBase" id="RU003472"/>
    </source>
</evidence>
<keyword evidence="7 12" id="KW-1133">Transmembrane helix</keyword>
<feature type="transmembrane region" description="Helical" evidence="14">
    <location>
        <begin position="38"/>
        <end position="61"/>
    </location>
</feature>
<proteinExistence type="inferred from homology"/>
<comment type="function">
    <text evidence="12">May control the interaction of photosystem II (PSII) cores with the light-harvesting antenna, regulates electron flow through the 2 photosystem reaction centers. PSII is a light-driven water plastoquinone oxidoreductase, using light energy to abstract electrons from H(2)O, generating a proton gradient subsequently used for ATP formation.</text>
</comment>
<evidence type="ECO:0000256" key="14">
    <source>
        <dbReference type="SAM" id="Phobius"/>
    </source>
</evidence>
<evidence type="ECO:0000256" key="4">
    <source>
        <dbReference type="ARBA" id="ARBA00022469"/>
    </source>
</evidence>
<evidence type="ECO:0000256" key="12">
    <source>
        <dbReference type="HAMAP-Rule" id="MF_00644"/>
    </source>
</evidence>
<keyword evidence="10 12" id="KW-0604">Photosystem II</keyword>
<organism evidence="15">
    <name type="scientific">Cucurbita cordata</name>
    <dbReference type="NCBI Taxonomy" id="1094862"/>
    <lineage>
        <taxon>Eukaryota</taxon>
        <taxon>Viridiplantae</taxon>
        <taxon>Streptophyta</taxon>
        <taxon>Embryophyta</taxon>
        <taxon>Tracheophyta</taxon>
        <taxon>Spermatophyta</taxon>
        <taxon>Magnoliopsida</taxon>
        <taxon>eudicotyledons</taxon>
        <taxon>Gunneridae</taxon>
        <taxon>Pentapetalae</taxon>
        <taxon>rosids</taxon>
        <taxon>fabids</taxon>
        <taxon>Cucurbitales</taxon>
        <taxon>Cucurbitaceae</taxon>
        <taxon>Cucurbiteae</taxon>
        <taxon>Cucurbita</taxon>
    </lineage>
</organism>
<keyword evidence="4 12" id="KW-0674">Reaction center</keyword>
<accession>A0A0S2IEA6</accession>
<keyword evidence="5 12" id="KW-0602">Photosynthesis</keyword>
<keyword evidence="15" id="KW-0934">Plastid</keyword>
<name>A0A0S2IEA6_9ROSI</name>
<dbReference type="Pfam" id="PF01737">
    <property type="entry name" value="Ycf9"/>
    <property type="match status" value="1"/>
</dbReference>
<protein>
    <recommendedName>
        <fullName evidence="3 12">Photosystem II reaction center protein Z</fullName>
        <shortName evidence="12">PSII-Z</shortName>
    </recommendedName>
</protein>
<comment type="similarity">
    <text evidence="2 12 13">Belongs to the PsbZ family.</text>
</comment>
<evidence type="ECO:0000256" key="6">
    <source>
        <dbReference type="ARBA" id="ARBA00022692"/>
    </source>
</evidence>
<dbReference type="PANTHER" id="PTHR34971">
    <property type="entry name" value="PHOTOSYSTEM II REACTION CENTER PROTEIN Z"/>
    <property type="match status" value="1"/>
</dbReference>
<keyword evidence="6 12" id="KW-0812">Transmembrane</keyword>
<evidence type="ECO:0000256" key="1">
    <source>
        <dbReference type="ARBA" id="ARBA00004141"/>
    </source>
</evidence>
<comment type="subunit">
    <text evidence="11 12">PSII is composed of 1 copy each of membrane proteins PsbA, PsbB, PsbC, PsbD, PsbE, PsbF, PsbH, PsbI, PsbJ, PsbK, PsbL, PsbM, PsbT, PsbY, PsbZ, Psb30/Ycf12, at least 3 peripheral proteins of the oxygen-evolving complex and a large number of cofactors. It forms dimeric complexes.</text>
</comment>
<dbReference type="InterPro" id="IPR002644">
    <property type="entry name" value="PSII_PsbZ"/>
</dbReference>
<dbReference type="InterPro" id="IPR036512">
    <property type="entry name" value="PSII_PsbZ_sf"/>
</dbReference>
<dbReference type="EMBL" id="KT898806">
    <property type="protein sequence ID" value="ALO21910.1"/>
    <property type="molecule type" value="Genomic_DNA"/>
</dbReference>
<sequence>MIIAFQLSLLALIVTSIILLVSVPVAFASRGGWSANKSFIFSGTSIWIGLVFLVGILNSLIS</sequence>
<dbReference type="GO" id="GO:0009535">
    <property type="term" value="C:chloroplast thylakoid membrane"/>
    <property type="evidence" value="ECO:0007669"/>
    <property type="project" value="TreeGrafter"/>
</dbReference>
<evidence type="ECO:0000256" key="7">
    <source>
        <dbReference type="ARBA" id="ARBA00022989"/>
    </source>
</evidence>